<dbReference type="InterPro" id="IPR019358">
    <property type="entry name" value="NEMP_fam"/>
</dbReference>
<evidence type="ECO:0000256" key="3">
    <source>
        <dbReference type="ARBA" id="ARBA00022692"/>
    </source>
</evidence>
<protein>
    <submittedName>
        <fullName evidence="10">Uncharacterized protein</fullName>
    </submittedName>
</protein>
<gene>
    <name evidence="10" type="primary">LOC108020363</name>
</gene>
<comment type="similarity">
    <text evidence="2">Belongs to the NEMP family.</text>
</comment>
<name>A0AB39ZVV7_DROSZ</name>
<accession>A0AB39ZVV7</accession>
<proteinExistence type="inferred from homology"/>
<dbReference type="PANTHER" id="PTHR13598">
    <property type="entry name" value="AT07567P-RELATED"/>
    <property type="match status" value="1"/>
</dbReference>
<evidence type="ECO:0000256" key="2">
    <source>
        <dbReference type="ARBA" id="ARBA00005748"/>
    </source>
</evidence>
<reference evidence="9" key="1">
    <citation type="submission" date="2025-05" db="UniProtKB">
        <authorList>
            <consortium name="RefSeq"/>
        </authorList>
    </citation>
    <scope>NUCLEOTIDE SEQUENCE [LARGE SCALE GENOMIC DNA]</scope>
</reference>
<organism evidence="9 10">
    <name type="scientific">Drosophila suzukii</name>
    <name type="common">Spotted-wing drosophila fruit fly</name>
    <dbReference type="NCBI Taxonomy" id="28584"/>
    <lineage>
        <taxon>Eukaryota</taxon>
        <taxon>Metazoa</taxon>
        <taxon>Ecdysozoa</taxon>
        <taxon>Arthropoda</taxon>
        <taxon>Hexapoda</taxon>
        <taxon>Insecta</taxon>
        <taxon>Pterygota</taxon>
        <taxon>Neoptera</taxon>
        <taxon>Endopterygota</taxon>
        <taxon>Diptera</taxon>
        <taxon>Brachycera</taxon>
        <taxon>Muscomorpha</taxon>
        <taxon>Ephydroidea</taxon>
        <taxon>Drosophilidae</taxon>
        <taxon>Drosophila</taxon>
        <taxon>Sophophora</taxon>
    </lineage>
</organism>
<dbReference type="GO" id="GO:0005637">
    <property type="term" value="C:nuclear inner membrane"/>
    <property type="evidence" value="ECO:0007669"/>
    <property type="project" value="UniProtKB-SubCell"/>
</dbReference>
<keyword evidence="3" id="KW-0812">Transmembrane</keyword>
<dbReference type="PANTHER" id="PTHR13598:SF1">
    <property type="entry name" value="AT07567P-RELATED"/>
    <property type="match status" value="1"/>
</dbReference>
<dbReference type="Proteomes" id="UP001652628">
    <property type="component" value="Chromosome 2L"/>
</dbReference>
<dbReference type="Pfam" id="PF10225">
    <property type="entry name" value="NEMP"/>
    <property type="match status" value="1"/>
</dbReference>
<dbReference type="AlphaFoldDB" id="A0AB39ZVV7"/>
<keyword evidence="7" id="KW-0539">Nucleus</keyword>
<keyword evidence="5" id="KW-1133">Transmembrane helix</keyword>
<evidence type="ECO:0000256" key="8">
    <source>
        <dbReference type="SAM" id="SignalP"/>
    </source>
</evidence>
<evidence type="ECO:0000256" key="7">
    <source>
        <dbReference type="ARBA" id="ARBA00023242"/>
    </source>
</evidence>
<evidence type="ECO:0000313" key="9">
    <source>
        <dbReference type="Proteomes" id="UP001652628"/>
    </source>
</evidence>
<evidence type="ECO:0000256" key="1">
    <source>
        <dbReference type="ARBA" id="ARBA00004575"/>
    </source>
</evidence>
<evidence type="ECO:0000256" key="6">
    <source>
        <dbReference type="ARBA" id="ARBA00023136"/>
    </source>
</evidence>
<sequence>MWISLLVFVVLGLLNTPSLISSQDDGFHEHQATYLRPGEPHIQDGQTLLNMLYIHNQVQVYCQRPTSLSFWNVFQSNRLRLKIAAGGDYNQYKGSTIREVYQAHRQMNECYEGKPLGSPAKEPRIIPLPSHSYACYGIYTNEPFELTLEEIGCDLERVAQFVFALVLWMSTPHLADSLLGFYCSAAAVGAHLAGVVVVGVTLISSDSEQSLGLRTLKGIFKQVLQERPTMMTLALMGGAWLTQSACQRLCFLWERSLLRRLHHRFLRTTSYCLILTASDHRTFGCVCISLLIPWPELYWLISWLRFKYVRYQEDSRDYRELSHQREHSHQPQILNRFLGGGMDYSDQEPFLSQGNGSFNTLNTRFSQNQEQEPQDEGDGNAFNCECCSAASNLFNRPSTWNCLNKRLQLNPNRRRETRTRSPSSQVSCVTPKSSVTTLYRNLRFSNSERSLRDQ</sequence>
<reference evidence="10" key="2">
    <citation type="submission" date="2025-08" db="UniProtKB">
        <authorList>
            <consortium name="RefSeq"/>
        </authorList>
    </citation>
    <scope>IDENTIFICATION</scope>
</reference>
<keyword evidence="6" id="KW-0472">Membrane</keyword>
<evidence type="ECO:0000313" key="10">
    <source>
        <dbReference type="RefSeq" id="XP_016944067.3"/>
    </source>
</evidence>
<dbReference type="RefSeq" id="XP_016944067.3">
    <property type="nucleotide sequence ID" value="XM_017088578.3"/>
</dbReference>
<keyword evidence="9" id="KW-1185">Reference proteome</keyword>
<feature type="signal peptide" evidence="8">
    <location>
        <begin position="1"/>
        <end position="22"/>
    </location>
</feature>
<evidence type="ECO:0000256" key="4">
    <source>
        <dbReference type="ARBA" id="ARBA00022729"/>
    </source>
</evidence>
<feature type="chain" id="PRO_5045708905" evidence="8">
    <location>
        <begin position="23"/>
        <end position="454"/>
    </location>
</feature>
<evidence type="ECO:0000256" key="5">
    <source>
        <dbReference type="ARBA" id="ARBA00022989"/>
    </source>
</evidence>
<keyword evidence="4 8" id="KW-0732">Signal</keyword>
<dbReference type="GeneID" id="108020363"/>
<comment type="subcellular location">
    <subcellularLocation>
        <location evidence="1">Nucleus inner membrane</location>
        <topology evidence="1">Multi-pass membrane protein</topology>
        <orientation evidence="1">Nucleoplasmic side</orientation>
    </subcellularLocation>
</comment>